<comment type="caution">
    <text evidence="1">The sequence shown here is derived from an EMBL/GenBank/DDBJ whole genome shotgun (WGS) entry which is preliminary data.</text>
</comment>
<evidence type="ECO:0000313" key="2">
    <source>
        <dbReference type="Proteomes" id="UP001148838"/>
    </source>
</evidence>
<gene>
    <name evidence="1" type="ORF">ANN_24974</name>
</gene>
<protein>
    <submittedName>
        <fullName evidence="1">Uncharacterized protein</fullName>
    </submittedName>
</protein>
<accession>A0ABQ8S0E3</accession>
<sequence length="122" mass="14102">MDTEHLICVVECYRTQPMITNTLRTTCRRKTQFERGYGSTQTVQTAICCYDVQVIPRCDEQETLPHVLGFCHHGELLRINRHNTVRSLIASSMRQNASYELYDEVQRSVRVVAVKGDIKRAL</sequence>
<keyword evidence="2" id="KW-1185">Reference proteome</keyword>
<name>A0ABQ8S0E3_PERAM</name>
<organism evidence="1 2">
    <name type="scientific">Periplaneta americana</name>
    <name type="common">American cockroach</name>
    <name type="synonym">Blatta americana</name>
    <dbReference type="NCBI Taxonomy" id="6978"/>
    <lineage>
        <taxon>Eukaryota</taxon>
        <taxon>Metazoa</taxon>
        <taxon>Ecdysozoa</taxon>
        <taxon>Arthropoda</taxon>
        <taxon>Hexapoda</taxon>
        <taxon>Insecta</taxon>
        <taxon>Pterygota</taxon>
        <taxon>Neoptera</taxon>
        <taxon>Polyneoptera</taxon>
        <taxon>Dictyoptera</taxon>
        <taxon>Blattodea</taxon>
        <taxon>Blattoidea</taxon>
        <taxon>Blattidae</taxon>
        <taxon>Blattinae</taxon>
        <taxon>Periplaneta</taxon>
    </lineage>
</organism>
<dbReference type="Proteomes" id="UP001148838">
    <property type="component" value="Unassembled WGS sequence"/>
</dbReference>
<reference evidence="1 2" key="1">
    <citation type="journal article" date="2022" name="Allergy">
        <title>Genome assembly and annotation of Periplaneta americana reveal a comprehensive cockroach allergen profile.</title>
        <authorList>
            <person name="Wang L."/>
            <person name="Xiong Q."/>
            <person name="Saelim N."/>
            <person name="Wang L."/>
            <person name="Nong W."/>
            <person name="Wan A.T."/>
            <person name="Shi M."/>
            <person name="Liu X."/>
            <person name="Cao Q."/>
            <person name="Hui J.H.L."/>
            <person name="Sookrung N."/>
            <person name="Leung T.F."/>
            <person name="Tungtrongchitr A."/>
            <person name="Tsui S.K.W."/>
        </authorList>
    </citation>
    <scope>NUCLEOTIDE SEQUENCE [LARGE SCALE GENOMIC DNA]</scope>
    <source>
        <strain evidence="1">PWHHKU_190912</strain>
    </source>
</reference>
<proteinExistence type="predicted"/>
<dbReference type="EMBL" id="JAJSOF020000038">
    <property type="protein sequence ID" value="KAJ4427354.1"/>
    <property type="molecule type" value="Genomic_DNA"/>
</dbReference>
<evidence type="ECO:0000313" key="1">
    <source>
        <dbReference type="EMBL" id="KAJ4427354.1"/>
    </source>
</evidence>